<keyword evidence="1" id="KW-0472">Membrane</keyword>
<name>A0A9P1CMW7_9DINO</name>
<dbReference type="EMBL" id="CAMXCT030001868">
    <property type="protein sequence ID" value="CAL4781070.1"/>
    <property type="molecule type" value="Genomic_DNA"/>
</dbReference>
<dbReference type="EMBL" id="CAMXCT010001868">
    <property type="protein sequence ID" value="CAI3993758.1"/>
    <property type="molecule type" value="Genomic_DNA"/>
</dbReference>
<evidence type="ECO:0000313" key="4">
    <source>
        <dbReference type="Proteomes" id="UP001152797"/>
    </source>
</evidence>
<comment type="caution">
    <text evidence="2">The sequence shown here is derived from an EMBL/GenBank/DDBJ whole genome shotgun (WGS) entry which is preliminary data.</text>
</comment>
<feature type="transmembrane region" description="Helical" evidence="1">
    <location>
        <begin position="45"/>
        <end position="69"/>
    </location>
</feature>
<evidence type="ECO:0000313" key="3">
    <source>
        <dbReference type="EMBL" id="CAL1147133.1"/>
    </source>
</evidence>
<organism evidence="2">
    <name type="scientific">Cladocopium goreaui</name>
    <dbReference type="NCBI Taxonomy" id="2562237"/>
    <lineage>
        <taxon>Eukaryota</taxon>
        <taxon>Sar</taxon>
        <taxon>Alveolata</taxon>
        <taxon>Dinophyceae</taxon>
        <taxon>Suessiales</taxon>
        <taxon>Symbiodiniaceae</taxon>
        <taxon>Cladocopium</taxon>
    </lineage>
</organism>
<sequence length="117" mass="13029">MMMQAKALDQSMMENDGNGRKQRDGRGTYDGASCKLSIRANYFGWLSALMMCIFVIGSFISLVLLLLALRKNTFRMVSEEISYIDAAARRGQLLLRTAGPRYWCRNGDANGCFGACP</sequence>
<keyword evidence="1" id="KW-0812">Transmembrane</keyword>
<reference evidence="2" key="1">
    <citation type="submission" date="2022-10" db="EMBL/GenBank/DDBJ databases">
        <authorList>
            <person name="Chen Y."/>
            <person name="Dougan E. K."/>
            <person name="Chan C."/>
            <person name="Rhodes N."/>
            <person name="Thang M."/>
        </authorList>
    </citation>
    <scope>NUCLEOTIDE SEQUENCE</scope>
</reference>
<evidence type="ECO:0000313" key="2">
    <source>
        <dbReference type="EMBL" id="CAI3993758.1"/>
    </source>
</evidence>
<dbReference type="OrthoDB" id="436724at2759"/>
<dbReference type="EMBL" id="CAMXCT020001868">
    <property type="protein sequence ID" value="CAL1147133.1"/>
    <property type="molecule type" value="Genomic_DNA"/>
</dbReference>
<accession>A0A9P1CMW7</accession>
<gene>
    <name evidence="2" type="ORF">C1SCF055_LOCUS20473</name>
</gene>
<dbReference type="Proteomes" id="UP001152797">
    <property type="component" value="Unassembled WGS sequence"/>
</dbReference>
<keyword evidence="1" id="KW-1133">Transmembrane helix</keyword>
<keyword evidence="4" id="KW-1185">Reference proteome</keyword>
<evidence type="ECO:0000256" key="1">
    <source>
        <dbReference type="SAM" id="Phobius"/>
    </source>
</evidence>
<dbReference type="AlphaFoldDB" id="A0A9P1CMW7"/>
<reference evidence="3" key="2">
    <citation type="submission" date="2024-04" db="EMBL/GenBank/DDBJ databases">
        <authorList>
            <person name="Chen Y."/>
            <person name="Shah S."/>
            <person name="Dougan E. K."/>
            <person name="Thang M."/>
            <person name="Chan C."/>
        </authorList>
    </citation>
    <scope>NUCLEOTIDE SEQUENCE [LARGE SCALE GENOMIC DNA]</scope>
</reference>
<protein>
    <submittedName>
        <fullName evidence="2">Uncharacterized protein</fullName>
    </submittedName>
</protein>
<proteinExistence type="predicted"/>